<accession>A0AAV4PCR5</accession>
<evidence type="ECO:0000313" key="2">
    <source>
        <dbReference type="Proteomes" id="UP001054837"/>
    </source>
</evidence>
<protein>
    <submittedName>
        <fullName evidence="1">Uncharacterized protein</fullName>
    </submittedName>
</protein>
<evidence type="ECO:0000313" key="1">
    <source>
        <dbReference type="EMBL" id="GIX94839.1"/>
    </source>
</evidence>
<keyword evidence="2" id="KW-1185">Reference proteome</keyword>
<name>A0AAV4PCR5_9ARAC</name>
<reference evidence="1 2" key="1">
    <citation type="submission" date="2021-06" db="EMBL/GenBank/DDBJ databases">
        <title>Caerostris darwini draft genome.</title>
        <authorList>
            <person name="Kono N."/>
            <person name="Arakawa K."/>
        </authorList>
    </citation>
    <scope>NUCLEOTIDE SEQUENCE [LARGE SCALE GENOMIC DNA]</scope>
</reference>
<dbReference type="Proteomes" id="UP001054837">
    <property type="component" value="Unassembled WGS sequence"/>
</dbReference>
<dbReference type="AlphaFoldDB" id="A0AAV4PCR5"/>
<sequence length="88" mass="10360">MSKFPLSFEFVSKQPLFVSWTWCKPLGFQKCFKLEALFAEASLRTPFFPVIFRKTSWNSKFDTDTVLDRSADPQVLFQRARVKVFLDN</sequence>
<proteinExistence type="predicted"/>
<organism evidence="1 2">
    <name type="scientific">Caerostris darwini</name>
    <dbReference type="NCBI Taxonomy" id="1538125"/>
    <lineage>
        <taxon>Eukaryota</taxon>
        <taxon>Metazoa</taxon>
        <taxon>Ecdysozoa</taxon>
        <taxon>Arthropoda</taxon>
        <taxon>Chelicerata</taxon>
        <taxon>Arachnida</taxon>
        <taxon>Araneae</taxon>
        <taxon>Araneomorphae</taxon>
        <taxon>Entelegynae</taxon>
        <taxon>Araneoidea</taxon>
        <taxon>Araneidae</taxon>
        <taxon>Caerostris</taxon>
    </lineage>
</organism>
<dbReference type="EMBL" id="BPLQ01002661">
    <property type="protein sequence ID" value="GIX94839.1"/>
    <property type="molecule type" value="Genomic_DNA"/>
</dbReference>
<comment type="caution">
    <text evidence="1">The sequence shown here is derived from an EMBL/GenBank/DDBJ whole genome shotgun (WGS) entry which is preliminary data.</text>
</comment>
<gene>
    <name evidence="1" type="ORF">CDAR_503811</name>
</gene>